<gene>
    <name evidence="2" type="ORF">GCM10023320_65550</name>
</gene>
<keyword evidence="3" id="KW-1185">Reference proteome</keyword>
<organism evidence="2 3">
    <name type="scientific">Pseudonocardia adelaidensis</name>
    <dbReference type="NCBI Taxonomy" id="648754"/>
    <lineage>
        <taxon>Bacteria</taxon>
        <taxon>Bacillati</taxon>
        <taxon>Actinomycetota</taxon>
        <taxon>Actinomycetes</taxon>
        <taxon>Pseudonocardiales</taxon>
        <taxon>Pseudonocardiaceae</taxon>
        <taxon>Pseudonocardia</taxon>
    </lineage>
</organism>
<sequence>MINTAGIDSTYGRSERRQAGTGRGSRRTTGAGVLGGAVVVTAHPHPSRDKATLLRWNRSRATSLRYGRGPGGSTRQPALFTAAVLAAASASSLVFASWPA</sequence>
<evidence type="ECO:0000313" key="3">
    <source>
        <dbReference type="Proteomes" id="UP001500804"/>
    </source>
</evidence>
<proteinExistence type="predicted"/>
<feature type="region of interest" description="Disordered" evidence="1">
    <location>
        <begin position="1"/>
        <end position="49"/>
    </location>
</feature>
<feature type="compositionally biased region" description="Low complexity" evidence="1">
    <location>
        <begin position="27"/>
        <end position="42"/>
    </location>
</feature>
<dbReference type="EMBL" id="BAABJO010000032">
    <property type="protein sequence ID" value="GAA5135667.1"/>
    <property type="molecule type" value="Genomic_DNA"/>
</dbReference>
<evidence type="ECO:0000256" key="1">
    <source>
        <dbReference type="SAM" id="MobiDB-lite"/>
    </source>
</evidence>
<name>A0ABP9NWB1_9PSEU</name>
<protein>
    <submittedName>
        <fullName evidence="2">Uncharacterized protein</fullName>
    </submittedName>
</protein>
<dbReference type="Proteomes" id="UP001500804">
    <property type="component" value="Unassembled WGS sequence"/>
</dbReference>
<evidence type="ECO:0000313" key="2">
    <source>
        <dbReference type="EMBL" id="GAA5135667.1"/>
    </source>
</evidence>
<reference evidence="3" key="1">
    <citation type="journal article" date="2019" name="Int. J. Syst. Evol. Microbiol.">
        <title>The Global Catalogue of Microorganisms (GCM) 10K type strain sequencing project: providing services to taxonomists for standard genome sequencing and annotation.</title>
        <authorList>
            <consortium name="The Broad Institute Genomics Platform"/>
            <consortium name="The Broad Institute Genome Sequencing Center for Infectious Disease"/>
            <person name="Wu L."/>
            <person name="Ma J."/>
        </authorList>
    </citation>
    <scope>NUCLEOTIDE SEQUENCE [LARGE SCALE GENOMIC DNA]</scope>
    <source>
        <strain evidence="3">JCM 18302</strain>
    </source>
</reference>
<accession>A0ABP9NWB1</accession>
<comment type="caution">
    <text evidence="2">The sequence shown here is derived from an EMBL/GenBank/DDBJ whole genome shotgun (WGS) entry which is preliminary data.</text>
</comment>